<dbReference type="PANTHER" id="PTHR12121">
    <property type="entry name" value="CARBON CATABOLITE REPRESSOR PROTEIN 4"/>
    <property type="match status" value="1"/>
</dbReference>
<evidence type="ECO:0000256" key="1">
    <source>
        <dbReference type="SAM" id="MobiDB-lite"/>
    </source>
</evidence>
<name>A0A485L3T9_9STRA</name>
<feature type="compositionally biased region" description="Basic and acidic residues" evidence="1">
    <location>
        <begin position="334"/>
        <end position="343"/>
    </location>
</feature>
<reference evidence="4 5" key="1">
    <citation type="submission" date="2019-03" db="EMBL/GenBank/DDBJ databases">
        <authorList>
            <person name="Gaulin E."/>
            <person name="Dumas B."/>
        </authorList>
    </citation>
    <scope>NUCLEOTIDE SEQUENCE [LARGE SCALE GENOMIC DNA]</scope>
    <source>
        <strain evidence="4">CBS 568.67</strain>
    </source>
</reference>
<evidence type="ECO:0000259" key="2">
    <source>
        <dbReference type="Pfam" id="PF03372"/>
    </source>
</evidence>
<dbReference type="EMBL" id="VJMH01005679">
    <property type="protein sequence ID" value="KAF0693619.1"/>
    <property type="molecule type" value="Genomic_DNA"/>
</dbReference>
<protein>
    <submittedName>
        <fullName evidence="4">Aste57867_15484 protein</fullName>
    </submittedName>
</protein>
<dbReference type="SUPFAM" id="SSF56219">
    <property type="entry name" value="DNase I-like"/>
    <property type="match status" value="1"/>
</dbReference>
<gene>
    <name evidence="4" type="primary">Aste57867_15484</name>
    <name evidence="3" type="ORF">As57867_015428</name>
    <name evidence="4" type="ORF">ASTE57867_15484</name>
</gene>
<evidence type="ECO:0000313" key="4">
    <source>
        <dbReference type="EMBL" id="VFT92286.1"/>
    </source>
</evidence>
<organism evidence="4 5">
    <name type="scientific">Aphanomyces stellatus</name>
    <dbReference type="NCBI Taxonomy" id="120398"/>
    <lineage>
        <taxon>Eukaryota</taxon>
        <taxon>Sar</taxon>
        <taxon>Stramenopiles</taxon>
        <taxon>Oomycota</taxon>
        <taxon>Saprolegniomycetes</taxon>
        <taxon>Saprolegniales</taxon>
        <taxon>Verrucalvaceae</taxon>
        <taxon>Aphanomyces</taxon>
    </lineage>
</organism>
<feature type="domain" description="Endonuclease/exonuclease/phosphatase" evidence="2">
    <location>
        <begin position="142"/>
        <end position="449"/>
    </location>
</feature>
<feature type="compositionally biased region" description="Gly residues" evidence="1">
    <location>
        <begin position="37"/>
        <end position="58"/>
    </location>
</feature>
<feature type="region of interest" description="Disordered" evidence="1">
    <location>
        <begin position="334"/>
        <end position="371"/>
    </location>
</feature>
<dbReference type="GO" id="GO:0000175">
    <property type="term" value="F:3'-5'-RNA exonuclease activity"/>
    <property type="evidence" value="ECO:0007669"/>
    <property type="project" value="TreeGrafter"/>
</dbReference>
<evidence type="ECO:0000313" key="3">
    <source>
        <dbReference type="EMBL" id="KAF0693619.1"/>
    </source>
</evidence>
<dbReference type="InterPro" id="IPR036691">
    <property type="entry name" value="Endo/exonu/phosph_ase_sf"/>
</dbReference>
<accession>A0A485L3T9</accession>
<dbReference type="Gene3D" id="3.60.10.10">
    <property type="entry name" value="Endonuclease/exonuclease/phosphatase"/>
    <property type="match status" value="1"/>
</dbReference>
<dbReference type="Proteomes" id="UP000332933">
    <property type="component" value="Unassembled WGS sequence"/>
</dbReference>
<proteinExistence type="predicted"/>
<reference evidence="3" key="2">
    <citation type="submission" date="2019-06" db="EMBL/GenBank/DDBJ databases">
        <title>Genomics analysis of Aphanomyces spp. identifies a new class of oomycete effector associated with host adaptation.</title>
        <authorList>
            <person name="Gaulin E."/>
        </authorList>
    </citation>
    <scope>NUCLEOTIDE SEQUENCE</scope>
    <source>
        <strain evidence="3">CBS 578.67</strain>
    </source>
</reference>
<dbReference type="InterPro" id="IPR050410">
    <property type="entry name" value="CCR4/nocturin_mRNA_transcr"/>
</dbReference>
<dbReference type="InterPro" id="IPR005135">
    <property type="entry name" value="Endo/exonuclease/phosphatase"/>
</dbReference>
<dbReference type="PANTHER" id="PTHR12121:SF34">
    <property type="entry name" value="PROTEIN ANGEL"/>
    <property type="match status" value="1"/>
</dbReference>
<dbReference type="EMBL" id="CAADRA010005700">
    <property type="protein sequence ID" value="VFT92286.1"/>
    <property type="molecule type" value="Genomic_DNA"/>
</dbReference>
<keyword evidence="5" id="KW-1185">Reference proteome</keyword>
<evidence type="ECO:0000313" key="5">
    <source>
        <dbReference type="Proteomes" id="UP000332933"/>
    </source>
</evidence>
<sequence>MQFEMDNDGTHRVVVAPLPPPTSINDRPPCTTRGTNGRRGGSSGGRGGRGNGGGGRGGFTRSNSGGRRTRAPETVNVFSSIPNFERSYTSYVSDDTSASASAASSSSSSFRIVSFNVLADYLANSPDGNLAHSHPTQAFKFKWPFRNTRLLREMLTWHASILCLQEVDHFDDFFDPELRKYGYVGYHKQRTGATTLDGCSIFVKEELFDVVQVVEVNMNQPEHDAILDRDNVALVLVLTHKPTNETIAVANTHILFNPRRGDVKLAQLQLLFETLRGLDTTQIVLCGDFNLTPKSALYSFVSTGVLDGADVATGDASGQYANGYSYFHNDVHKEADADDDPRHQGAGTAAYRYDPNGPNPRQRGRSPAPQDCLGIHATHELALRSAYAQHPTDETTGEPFATSYHDRFLGTVDYIWYSNLQCMGVVELPEVAFFRNIRAMPTRDLSSDHLSLVADFSFGSAGDPVPAAV</sequence>
<feature type="region of interest" description="Disordered" evidence="1">
    <location>
        <begin position="1"/>
        <end position="76"/>
    </location>
</feature>
<dbReference type="AlphaFoldDB" id="A0A485L3T9"/>
<dbReference type="OrthoDB" id="428734at2759"/>
<dbReference type="Pfam" id="PF03372">
    <property type="entry name" value="Exo_endo_phos"/>
    <property type="match status" value="1"/>
</dbReference>